<dbReference type="PANTHER" id="PTHR48104">
    <property type="entry name" value="METACASPASE-4"/>
    <property type="match status" value="1"/>
</dbReference>
<dbReference type="InterPro" id="IPR050452">
    <property type="entry name" value="Metacaspase"/>
</dbReference>
<feature type="domain" description="Peptidase C14 caspase" evidence="4">
    <location>
        <begin position="3"/>
        <end position="218"/>
    </location>
</feature>
<evidence type="ECO:0000256" key="2">
    <source>
        <dbReference type="ARBA" id="ARBA00022703"/>
    </source>
</evidence>
<accession>A0A0C3RRM5</accession>
<dbReference type="GO" id="GO:0006915">
    <property type="term" value="P:apoptotic process"/>
    <property type="evidence" value="ECO:0007669"/>
    <property type="project" value="UniProtKB-KW"/>
</dbReference>
<dbReference type="GO" id="GO:0004197">
    <property type="term" value="F:cysteine-type endopeptidase activity"/>
    <property type="evidence" value="ECO:0007669"/>
    <property type="project" value="InterPro"/>
</dbReference>
<evidence type="ECO:0000313" key="5">
    <source>
        <dbReference type="EMBL" id="KIP02776.1"/>
    </source>
</evidence>
<evidence type="ECO:0000256" key="1">
    <source>
        <dbReference type="ARBA" id="ARBA00009005"/>
    </source>
</evidence>
<reference evidence="5 6" key="1">
    <citation type="journal article" date="2014" name="PLoS Genet.">
        <title>Analysis of the Phlebiopsis gigantea genome, transcriptome and secretome provides insight into its pioneer colonization strategies of wood.</title>
        <authorList>
            <person name="Hori C."/>
            <person name="Ishida T."/>
            <person name="Igarashi K."/>
            <person name="Samejima M."/>
            <person name="Suzuki H."/>
            <person name="Master E."/>
            <person name="Ferreira P."/>
            <person name="Ruiz-Duenas F.J."/>
            <person name="Held B."/>
            <person name="Canessa P."/>
            <person name="Larrondo L.F."/>
            <person name="Schmoll M."/>
            <person name="Druzhinina I.S."/>
            <person name="Kubicek C.P."/>
            <person name="Gaskell J.A."/>
            <person name="Kersten P."/>
            <person name="St John F."/>
            <person name="Glasner J."/>
            <person name="Sabat G."/>
            <person name="Splinter BonDurant S."/>
            <person name="Syed K."/>
            <person name="Yadav J."/>
            <person name="Mgbeahuruike A.C."/>
            <person name="Kovalchuk A."/>
            <person name="Asiegbu F.O."/>
            <person name="Lackner G."/>
            <person name="Hoffmeister D."/>
            <person name="Rencoret J."/>
            <person name="Gutierrez A."/>
            <person name="Sun H."/>
            <person name="Lindquist E."/>
            <person name="Barry K."/>
            <person name="Riley R."/>
            <person name="Grigoriev I.V."/>
            <person name="Henrissat B."/>
            <person name="Kues U."/>
            <person name="Berka R.M."/>
            <person name="Martinez A.T."/>
            <person name="Covert S.F."/>
            <person name="Blanchette R.A."/>
            <person name="Cullen D."/>
        </authorList>
    </citation>
    <scope>NUCLEOTIDE SEQUENCE [LARGE SCALE GENOMIC DNA]</scope>
    <source>
        <strain evidence="5 6">11061_1 CR5-6</strain>
    </source>
</reference>
<dbReference type="HOGENOM" id="CLU_029389_6_1_1"/>
<sequence>MTKSALCIGISYRDREGRPLAGTLRDVEIFSELLTERFGYDVAVMRDDGDDRVSLTHPNRKNMLAAIDKLAAGAKEGDHIVFFYAGHGDQLSNTPGIEHERDQKDEAIVPSDYQPGKPKTYILDDDIRSRLVNPIVEQAAHIVLVFDCCHSGTAAGSVFDSRAVSWGACPDAGKTLGNHNAAQDGGLFTRALSTALWEAGRDTTHDDVREQVAQRMASRLMAEIPNGRVRADDILSICQPQLEFLEKNLLGSLPVIEAFGPPTRTH</sequence>
<keyword evidence="3" id="KW-0378">Hydrolase</keyword>
<dbReference type="EMBL" id="KN840654">
    <property type="protein sequence ID" value="KIP02776.1"/>
    <property type="molecule type" value="Genomic_DNA"/>
</dbReference>
<comment type="similarity">
    <text evidence="1">Belongs to the peptidase C14B family.</text>
</comment>
<dbReference type="OrthoDB" id="3223806at2759"/>
<organism evidence="5 6">
    <name type="scientific">Phlebiopsis gigantea (strain 11061_1 CR5-6)</name>
    <name type="common">White-rot fungus</name>
    <name type="synonym">Peniophora gigantea</name>
    <dbReference type="NCBI Taxonomy" id="745531"/>
    <lineage>
        <taxon>Eukaryota</taxon>
        <taxon>Fungi</taxon>
        <taxon>Dikarya</taxon>
        <taxon>Basidiomycota</taxon>
        <taxon>Agaricomycotina</taxon>
        <taxon>Agaricomycetes</taxon>
        <taxon>Polyporales</taxon>
        <taxon>Phanerochaetaceae</taxon>
        <taxon>Phlebiopsis</taxon>
    </lineage>
</organism>
<dbReference type="PANTHER" id="PTHR48104:SF30">
    <property type="entry name" value="METACASPASE-1"/>
    <property type="match status" value="1"/>
</dbReference>
<dbReference type="GO" id="GO:0005737">
    <property type="term" value="C:cytoplasm"/>
    <property type="evidence" value="ECO:0007669"/>
    <property type="project" value="TreeGrafter"/>
</dbReference>
<dbReference type="InterPro" id="IPR029030">
    <property type="entry name" value="Caspase-like_dom_sf"/>
</dbReference>
<name>A0A0C3RRM5_PHLG1</name>
<dbReference type="InterPro" id="IPR011600">
    <property type="entry name" value="Pept_C14_caspase"/>
</dbReference>
<dbReference type="GO" id="GO:0006508">
    <property type="term" value="P:proteolysis"/>
    <property type="evidence" value="ECO:0007669"/>
    <property type="project" value="InterPro"/>
</dbReference>
<dbReference type="Pfam" id="PF00656">
    <property type="entry name" value="Peptidase_C14"/>
    <property type="match status" value="1"/>
</dbReference>
<dbReference type="SUPFAM" id="SSF52129">
    <property type="entry name" value="Caspase-like"/>
    <property type="match status" value="1"/>
</dbReference>
<dbReference type="AlphaFoldDB" id="A0A0C3RRM5"/>
<evidence type="ECO:0000313" key="6">
    <source>
        <dbReference type="Proteomes" id="UP000053257"/>
    </source>
</evidence>
<keyword evidence="6" id="KW-1185">Reference proteome</keyword>
<protein>
    <recommendedName>
        <fullName evidence="4">Peptidase C14 caspase domain-containing protein</fullName>
    </recommendedName>
</protein>
<keyword evidence="2" id="KW-0053">Apoptosis</keyword>
<proteinExistence type="inferred from homology"/>
<dbReference type="Gene3D" id="3.40.50.12660">
    <property type="match status" value="1"/>
</dbReference>
<keyword evidence="3" id="KW-0645">Protease</keyword>
<evidence type="ECO:0000259" key="4">
    <source>
        <dbReference type="Pfam" id="PF00656"/>
    </source>
</evidence>
<evidence type="ECO:0000256" key="3">
    <source>
        <dbReference type="ARBA" id="ARBA00022807"/>
    </source>
</evidence>
<gene>
    <name evidence="5" type="ORF">PHLGIDRAFT_37751</name>
</gene>
<dbReference type="Proteomes" id="UP000053257">
    <property type="component" value="Unassembled WGS sequence"/>
</dbReference>
<keyword evidence="3" id="KW-0788">Thiol protease</keyword>